<dbReference type="EMBL" id="CM031818">
    <property type="protein sequence ID" value="KAG6639927.1"/>
    <property type="molecule type" value="Genomic_DNA"/>
</dbReference>
<dbReference type="AlphaFoldDB" id="A0A8T1PFN7"/>
<proteinExistence type="predicted"/>
<comment type="caution">
    <text evidence="1">The sequence shown here is derived from an EMBL/GenBank/DDBJ whole genome shotgun (WGS) entry which is preliminary data.</text>
</comment>
<accession>A0A8T1PFN7</accession>
<evidence type="ECO:0000313" key="2">
    <source>
        <dbReference type="Proteomes" id="UP000811609"/>
    </source>
</evidence>
<evidence type="ECO:0000313" key="1">
    <source>
        <dbReference type="EMBL" id="KAG6639927.1"/>
    </source>
</evidence>
<protein>
    <submittedName>
        <fullName evidence="1">Uncharacterized protein</fullName>
    </submittedName>
</protein>
<sequence length="122" mass="13369">MATMVQCQGGTGLAKTNQNKEIWRLGDVELAKSSHLVNSIEYNKVVALDVANPIESTKFGIVVVLDPTLVAILISGELRLQLINGWCGSHLPQCQIIIFFNLLFQPFIKVVASALSDHHNDV</sequence>
<keyword evidence="2" id="KW-1185">Reference proteome</keyword>
<reference evidence="1" key="1">
    <citation type="submission" date="2020-12" db="EMBL/GenBank/DDBJ databases">
        <title>WGS assembly of Carya illinoinensis cv. Pawnee.</title>
        <authorList>
            <person name="Platts A."/>
            <person name="Shu S."/>
            <person name="Wright S."/>
            <person name="Barry K."/>
            <person name="Edger P."/>
            <person name="Pires J.C."/>
            <person name="Schmutz J."/>
        </authorList>
    </citation>
    <scope>NUCLEOTIDE SEQUENCE</scope>
    <source>
        <tissue evidence="1">Leaf</tissue>
    </source>
</reference>
<name>A0A8T1PFN7_CARIL</name>
<organism evidence="1 2">
    <name type="scientific">Carya illinoinensis</name>
    <name type="common">Pecan</name>
    <dbReference type="NCBI Taxonomy" id="32201"/>
    <lineage>
        <taxon>Eukaryota</taxon>
        <taxon>Viridiplantae</taxon>
        <taxon>Streptophyta</taxon>
        <taxon>Embryophyta</taxon>
        <taxon>Tracheophyta</taxon>
        <taxon>Spermatophyta</taxon>
        <taxon>Magnoliopsida</taxon>
        <taxon>eudicotyledons</taxon>
        <taxon>Gunneridae</taxon>
        <taxon>Pentapetalae</taxon>
        <taxon>rosids</taxon>
        <taxon>fabids</taxon>
        <taxon>Fagales</taxon>
        <taxon>Juglandaceae</taxon>
        <taxon>Carya</taxon>
    </lineage>
</organism>
<gene>
    <name evidence="1" type="ORF">CIPAW_10G136200</name>
</gene>
<dbReference type="Proteomes" id="UP000811609">
    <property type="component" value="Chromosome 10"/>
</dbReference>